<accession>A0ABS3L376</accession>
<dbReference type="InterPro" id="IPR046618">
    <property type="entry name" value="DUF6731"/>
</dbReference>
<dbReference type="Pfam" id="PF20505">
    <property type="entry name" value="DUF6731"/>
    <property type="match status" value="1"/>
</dbReference>
<protein>
    <submittedName>
        <fullName evidence="1">Uncharacterized protein</fullName>
    </submittedName>
</protein>
<comment type="caution">
    <text evidence="1">The sequence shown here is derived from an EMBL/GenBank/DDBJ whole genome shotgun (WGS) entry which is preliminary data.</text>
</comment>
<dbReference type="Proteomes" id="UP000664081">
    <property type="component" value="Unassembled WGS sequence"/>
</dbReference>
<dbReference type="RefSeq" id="WP_207573021.1">
    <property type="nucleotide sequence ID" value="NZ_JAFNLS010000007.1"/>
</dbReference>
<reference evidence="1 2" key="1">
    <citation type="submission" date="2021-03" db="EMBL/GenBank/DDBJ databases">
        <title>Staphylococci and Mammaliicocci in bats.</title>
        <authorList>
            <person name="Fountain K."/>
        </authorList>
    </citation>
    <scope>NUCLEOTIDE SEQUENCE [LARGE SCALE GENOMIC DNA]</scope>
    <source>
        <strain evidence="1 2">18_1_E_SW</strain>
    </source>
</reference>
<keyword evidence="2" id="KW-1185">Reference proteome</keyword>
<gene>
    <name evidence="1" type="ORF">J3T88_11745</name>
</gene>
<name>A0ABS3L376_9STAP</name>
<evidence type="ECO:0000313" key="1">
    <source>
        <dbReference type="EMBL" id="MBO1227970.1"/>
    </source>
</evidence>
<organism evidence="1 2">
    <name type="scientific">Staphylococcus nepalensis</name>
    <dbReference type="NCBI Taxonomy" id="214473"/>
    <lineage>
        <taxon>Bacteria</taxon>
        <taxon>Bacillati</taxon>
        <taxon>Bacillota</taxon>
        <taxon>Bacilli</taxon>
        <taxon>Bacillales</taxon>
        <taxon>Staphylococcaceae</taxon>
        <taxon>Staphylococcus</taxon>
    </lineage>
</organism>
<dbReference type="EMBL" id="JAFNLT010000011">
    <property type="protein sequence ID" value="MBO1227970.1"/>
    <property type="molecule type" value="Genomic_DNA"/>
</dbReference>
<evidence type="ECO:0000313" key="2">
    <source>
        <dbReference type="Proteomes" id="UP000664081"/>
    </source>
</evidence>
<sequence length="326" mass="39088">MSKNKIIRFNYFYLMTNEEDKKPKKYEINNLIEEMRVAYQRGEEEINKIDKSRYSNKEYEEIVEEKRKFMHVMEYNGEKVRLVLIDKHENNTDYHLVFELLDYQLPELTKEYGLPRVIAAEDDEYIGHKISCLYDSFNQVIIIQYNINSLSVKAVELFINEMISNYNFSSIPLKLHLITEKDVKNKILNQSMYRSINMRFSGEEAKHWIGDVFKKVDTGAYTIEIKISSGTRKKDKLDEEFSKDIIKGFVDKIINEDENTKNIEKFKVKARQEEQERIQEMDLIAQKVQTLLPIDISKQRIMKQNRIFDEMINFYRYQDRPFVNKV</sequence>
<proteinExistence type="predicted"/>